<evidence type="ECO:0000313" key="3">
    <source>
        <dbReference type="Proteomes" id="UP000781932"/>
    </source>
</evidence>
<name>A0A9P6LJS7_9PEZI</name>
<organism evidence="2 3">
    <name type="scientific">Colletotrichum karsti</name>
    <dbReference type="NCBI Taxonomy" id="1095194"/>
    <lineage>
        <taxon>Eukaryota</taxon>
        <taxon>Fungi</taxon>
        <taxon>Dikarya</taxon>
        <taxon>Ascomycota</taxon>
        <taxon>Pezizomycotina</taxon>
        <taxon>Sordariomycetes</taxon>
        <taxon>Hypocreomycetidae</taxon>
        <taxon>Glomerellales</taxon>
        <taxon>Glomerellaceae</taxon>
        <taxon>Colletotrichum</taxon>
        <taxon>Colletotrichum boninense species complex</taxon>
    </lineage>
</organism>
<reference evidence="2" key="2">
    <citation type="submission" date="2020-11" db="EMBL/GenBank/DDBJ databases">
        <title>Whole genome sequencing of Colletotrichum sp.</title>
        <authorList>
            <person name="Li H."/>
        </authorList>
    </citation>
    <scope>NUCLEOTIDE SEQUENCE</scope>
    <source>
        <strain evidence="2">CkLH20</strain>
    </source>
</reference>
<feature type="chain" id="PRO_5040296296" description="Avirulence Effector AvrLm4-7 domain-containing protein" evidence="1">
    <location>
        <begin position="20"/>
        <end position="107"/>
    </location>
</feature>
<evidence type="ECO:0008006" key="4">
    <source>
        <dbReference type="Google" id="ProtNLM"/>
    </source>
</evidence>
<dbReference type="OrthoDB" id="3489571at2759"/>
<dbReference type="AlphaFoldDB" id="A0A9P6LJS7"/>
<accession>A0A9P6LJS7</accession>
<dbReference type="RefSeq" id="XP_038744338.1">
    <property type="nucleotide sequence ID" value="XM_038890288.1"/>
</dbReference>
<dbReference type="Proteomes" id="UP000781932">
    <property type="component" value="Unassembled WGS sequence"/>
</dbReference>
<evidence type="ECO:0000256" key="1">
    <source>
        <dbReference type="SAM" id="SignalP"/>
    </source>
</evidence>
<protein>
    <recommendedName>
        <fullName evidence="4">Avirulence Effector AvrLm4-7 domain-containing protein</fullName>
    </recommendedName>
</protein>
<keyword evidence="1" id="KW-0732">Signal</keyword>
<comment type="caution">
    <text evidence="2">The sequence shown here is derived from an EMBL/GenBank/DDBJ whole genome shotgun (WGS) entry which is preliminary data.</text>
</comment>
<gene>
    <name evidence="2" type="ORF">CkaCkLH20_07571</name>
</gene>
<proteinExistence type="predicted"/>
<dbReference type="EMBL" id="JAATWM020000024">
    <property type="protein sequence ID" value="KAF9874877.1"/>
    <property type="molecule type" value="Genomic_DNA"/>
</dbReference>
<evidence type="ECO:0000313" key="2">
    <source>
        <dbReference type="EMBL" id="KAF9874877.1"/>
    </source>
</evidence>
<reference evidence="2" key="1">
    <citation type="submission" date="2020-03" db="EMBL/GenBank/DDBJ databases">
        <authorList>
            <person name="He L."/>
        </authorList>
    </citation>
    <scope>NUCLEOTIDE SEQUENCE</scope>
    <source>
        <strain evidence="2">CkLH20</strain>
    </source>
</reference>
<sequence>MQFSIALLSVVACATGVAANLHLYAYCADRVFEGINESNPENNDATQVACDKYKARNTGTQQWDTCPDCTTSLRGDVLVCNSLAKHIGGDEWDYYCKNSGADMGKAS</sequence>
<dbReference type="GeneID" id="62163362"/>
<keyword evidence="3" id="KW-1185">Reference proteome</keyword>
<feature type="signal peptide" evidence="1">
    <location>
        <begin position="1"/>
        <end position="19"/>
    </location>
</feature>